<dbReference type="OrthoDB" id="4907at2157"/>
<dbReference type="Proteomes" id="UP000002457">
    <property type="component" value="Chromosome"/>
</dbReference>
<evidence type="ECO:0000259" key="1">
    <source>
        <dbReference type="Pfam" id="PF16363"/>
    </source>
</evidence>
<dbReference type="InterPro" id="IPR036291">
    <property type="entry name" value="NAD(P)-bd_dom_sf"/>
</dbReference>
<dbReference type="STRING" id="521011.Mpal_2191"/>
<accession>B8GDY6</accession>
<evidence type="ECO:0000313" key="2">
    <source>
        <dbReference type="EMBL" id="ACL17487.1"/>
    </source>
</evidence>
<dbReference type="AlphaFoldDB" id="B8GDY6"/>
<reference evidence="2 3" key="1">
    <citation type="journal article" date="2015" name="Genome Announc.">
        <title>Complete Genome Sequence of Methanosphaerula palustris E1-9CT, a Hydrogenotrophic Methanogen Isolated from a Minerotrophic Fen Peatland.</title>
        <authorList>
            <person name="Cadillo-Quiroz H."/>
            <person name="Browne P."/>
            <person name="Kyrpides N."/>
            <person name="Woyke T."/>
            <person name="Goodwin L."/>
            <person name="Detter C."/>
            <person name="Yavitt J.B."/>
            <person name="Zinder S.H."/>
        </authorList>
    </citation>
    <scope>NUCLEOTIDE SEQUENCE [LARGE SCALE GENOMIC DNA]</scope>
    <source>
        <strain evidence="3">ATCC BAA-1556 / DSM 19958 / E1-9c</strain>
    </source>
</reference>
<dbReference type="NCBIfam" id="TIGR02622">
    <property type="entry name" value="CDP_4_6_dhtase"/>
    <property type="match status" value="1"/>
</dbReference>
<keyword evidence="3" id="KW-1185">Reference proteome</keyword>
<dbReference type="SUPFAM" id="SSF51735">
    <property type="entry name" value="NAD(P)-binding Rossmann-fold domains"/>
    <property type="match status" value="1"/>
</dbReference>
<dbReference type="InterPro" id="IPR016040">
    <property type="entry name" value="NAD(P)-bd_dom"/>
</dbReference>
<organism evidence="2 3">
    <name type="scientific">Methanosphaerula palustris (strain ATCC BAA-1556 / DSM 19958 / E1-9c)</name>
    <dbReference type="NCBI Taxonomy" id="521011"/>
    <lineage>
        <taxon>Archaea</taxon>
        <taxon>Methanobacteriati</taxon>
        <taxon>Methanobacteriota</taxon>
        <taxon>Stenosarchaea group</taxon>
        <taxon>Methanomicrobia</taxon>
        <taxon>Methanomicrobiales</taxon>
        <taxon>Methanoregulaceae</taxon>
        <taxon>Methanosphaerula</taxon>
    </lineage>
</organism>
<dbReference type="Pfam" id="PF16363">
    <property type="entry name" value="GDP_Man_Dehyd"/>
    <property type="match status" value="1"/>
</dbReference>
<sequence length="365" mass="41520">MSISDKLAETYRGRTVLITGHTGFKGGWLALWLESLGAHVIGYSLDPPTDPSFFQETELSRRITDIRGDILDQTKLDRVINEYRPDFVFHLAAQPLVRASYQSPRETFNVNVMGTVNVLESIRVSQHPTVCVCITSDKCYENKEWDYAYRENDPIGGHDPYSASKGAAEIVIASYRKSFFEPDGSQPLCALSSARAGNIIGGGDWADDRIVPDCVRSLVNGETMLLRNPTAVRPWQFVLDPLFGYLLLAQRMKEYPGEYSGAWNFGPYYSNNVDVQTLTGKIFREWGIGRWENMPQQNNLHEACFLKLDIAKSMTRLGWKPVYSIDDAIHKTIEWYMADFSRAEEMYNFSLDQIAMYMHDADNVE</sequence>
<dbReference type="InterPro" id="IPR013445">
    <property type="entry name" value="CDP_4_6_deHydtase"/>
</dbReference>
<protein>
    <submittedName>
        <fullName evidence="2">CDP-glucose 4,6-dehydratase</fullName>
    </submittedName>
</protein>
<proteinExistence type="predicted"/>
<name>B8GDY6_METPE</name>
<evidence type="ECO:0000313" key="3">
    <source>
        <dbReference type="Proteomes" id="UP000002457"/>
    </source>
</evidence>
<dbReference type="PANTHER" id="PTHR43000">
    <property type="entry name" value="DTDP-D-GLUCOSE 4,6-DEHYDRATASE-RELATED"/>
    <property type="match status" value="1"/>
</dbReference>
<dbReference type="HOGENOM" id="CLU_007383_1_7_2"/>
<dbReference type="eggNOG" id="arCOG01374">
    <property type="taxonomic scope" value="Archaea"/>
</dbReference>
<gene>
    <name evidence="2" type="ordered locus">Mpal_2191</name>
</gene>
<dbReference type="Gene3D" id="3.90.25.10">
    <property type="entry name" value="UDP-galactose 4-epimerase, domain 1"/>
    <property type="match status" value="1"/>
</dbReference>
<dbReference type="EMBL" id="CP001338">
    <property type="protein sequence ID" value="ACL17487.1"/>
    <property type="molecule type" value="Genomic_DNA"/>
</dbReference>
<dbReference type="Gene3D" id="3.40.50.720">
    <property type="entry name" value="NAD(P)-binding Rossmann-like Domain"/>
    <property type="match status" value="1"/>
</dbReference>
<dbReference type="CDD" id="cd05252">
    <property type="entry name" value="CDP_GD_SDR_e"/>
    <property type="match status" value="1"/>
</dbReference>
<dbReference type="KEGG" id="mpl:Mpal_2191"/>
<feature type="domain" description="NAD(P)-binding" evidence="1">
    <location>
        <begin position="17"/>
        <end position="331"/>
    </location>
</feature>